<dbReference type="PANTHER" id="PTHR43124:SF3">
    <property type="entry name" value="CHLORAMPHENICOL EFFLUX PUMP RV0191"/>
    <property type="match status" value="1"/>
</dbReference>
<comment type="subcellular location">
    <subcellularLocation>
        <location evidence="1">Cell membrane</location>
        <topology evidence="1">Multi-pass membrane protein</topology>
    </subcellularLocation>
</comment>
<feature type="transmembrane region" description="Helical" evidence="6">
    <location>
        <begin position="140"/>
        <end position="162"/>
    </location>
</feature>
<evidence type="ECO:0000256" key="3">
    <source>
        <dbReference type="ARBA" id="ARBA00022692"/>
    </source>
</evidence>
<dbReference type="Proteomes" id="UP000680805">
    <property type="component" value="Chromosome"/>
</dbReference>
<feature type="transmembrane region" description="Helical" evidence="6">
    <location>
        <begin position="113"/>
        <end position="133"/>
    </location>
</feature>
<feature type="transmembrane region" description="Helical" evidence="6">
    <location>
        <begin position="358"/>
        <end position="377"/>
    </location>
</feature>
<dbReference type="Pfam" id="PF07690">
    <property type="entry name" value="MFS_1"/>
    <property type="match status" value="1"/>
</dbReference>
<dbReference type="SUPFAM" id="SSF103473">
    <property type="entry name" value="MFS general substrate transporter"/>
    <property type="match status" value="1"/>
</dbReference>
<dbReference type="KEGG" id="bsei:KMZ68_21805"/>
<gene>
    <name evidence="8" type="ORF">KMZ68_21805</name>
</gene>
<proteinExistence type="predicted"/>
<evidence type="ECO:0000256" key="1">
    <source>
        <dbReference type="ARBA" id="ARBA00004651"/>
    </source>
</evidence>
<feature type="transmembrane region" description="Helical" evidence="6">
    <location>
        <begin position="52"/>
        <end position="75"/>
    </location>
</feature>
<feature type="transmembrane region" description="Helical" evidence="6">
    <location>
        <begin position="257"/>
        <end position="279"/>
    </location>
</feature>
<dbReference type="InterPro" id="IPR050189">
    <property type="entry name" value="MFS_Efflux_Transporters"/>
</dbReference>
<dbReference type="RefSeq" id="WP_215613213.1">
    <property type="nucleotide sequence ID" value="NZ_CP076135.1"/>
</dbReference>
<feature type="transmembrane region" description="Helical" evidence="6">
    <location>
        <begin position="316"/>
        <end position="337"/>
    </location>
</feature>
<feature type="transmembrane region" description="Helical" evidence="6">
    <location>
        <begin position="87"/>
        <end position="107"/>
    </location>
</feature>
<evidence type="ECO:0000256" key="4">
    <source>
        <dbReference type="ARBA" id="ARBA00022989"/>
    </source>
</evidence>
<evidence type="ECO:0000313" key="9">
    <source>
        <dbReference type="Proteomes" id="UP000680805"/>
    </source>
</evidence>
<evidence type="ECO:0000256" key="6">
    <source>
        <dbReference type="SAM" id="Phobius"/>
    </source>
</evidence>
<dbReference type="InterPro" id="IPR020846">
    <property type="entry name" value="MFS_dom"/>
</dbReference>
<evidence type="ECO:0000256" key="5">
    <source>
        <dbReference type="ARBA" id="ARBA00023136"/>
    </source>
</evidence>
<organism evidence="8 9">
    <name type="scientific">Bradyrhizobium sediminis</name>
    <dbReference type="NCBI Taxonomy" id="2840469"/>
    <lineage>
        <taxon>Bacteria</taxon>
        <taxon>Pseudomonadati</taxon>
        <taxon>Pseudomonadota</taxon>
        <taxon>Alphaproteobacteria</taxon>
        <taxon>Hyphomicrobiales</taxon>
        <taxon>Nitrobacteraceae</taxon>
        <taxon>Bradyrhizobium</taxon>
    </lineage>
</organism>
<accession>A0A975NLV0</accession>
<feature type="domain" description="Major facilitator superfamily (MFS) profile" evidence="7">
    <location>
        <begin position="15"/>
        <end position="412"/>
    </location>
</feature>
<dbReference type="PROSITE" id="PS50850">
    <property type="entry name" value="MFS"/>
    <property type="match status" value="1"/>
</dbReference>
<evidence type="ECO:0000259" key="7">
    <source>
        <dbReference type="PROSITE" id="PS50850"/>
    </source>
</evidence>
<protein>
    <submittedName>
        <fullName evidence="8">MFS transporter</fullName>
    </submittedName>
</protein>
<dbReference type="InterPro" id="IPR036259">
    <property type="entry name" value="MFS_trans_sf"/>
</dbReference>
<dbReference type="AlphaFoldDB" id="A0A975NLV0"/>
<sequence length="429" mass="45758">MQPAERRPFPHRRGLIIVTTMATAYMASHFFRASNVTIGLDLMRDLAIGPEALGALTGAFFFGFAAMQIPCGFLFDHFGPRRTVTGLLVLATIGGAIFTLAPSWPVLLTGRVLMGAGFGVMLIGTMVVVTRWFPPDRFSTLIAMVMSIGLLGNLAATTPLAWASEAIGWRGVFGVAVVFTALAAVAVWLVVRDAPSGHPFLDRTAEPPRQMLQGLMEVLRNPRLKPILALNFCSYACTFTVQGLWGGPFLREVHGMSAIEAGNVLLAAVVTYQFGMLAFGPLDRMLDTRKWIAIGGSLVVIALLATLALASQPPAWVPVGAILGIGFFSASSTMVLTHGRGIIPDRLIGRGMSTLNTSVMLGVACMQSLSGVIVGAFEPLAGGARSETAYRALFGVLTLVLIVALAIYSRSKDVRPSDEMRARLKAHEA</sequence>
<feature type="transmembrane region" description="Helical" evidence="6">
    <location>
        <begin position="389"/>
        <end position="408"/>
    </location>
</feature>
<reference evidence="8" key="1">
    <citation type="submission" date="2021-06" db="EMBL/GenBank/DDBJ databases">
        <title>Bradyrhizobium sp. S2-11-2 Genome sequencing.</title>
        <authorList>
            <person name="Jin L."/>
        </authorList>
    </citation>
    <scope>NUCLEOTIDE SEQUENCE</scope>
    <source>
        <strain evidence="8">S2-11-2</strain>
    </source>
</reference>
<dbReference type="Gene3D" id="1.20.1250.20">
    <property type="entry name" value="MFS general substrate transporter like domains"/>
    <property type="match status" value="2"/>
</dbReference>
<dbReference type="PANTHER" id="PTHR43124">
    <property type="entry name" value="PURINE EFFLUX PUMP PBUE"/>
    <property type="match status" value="1"/>
</dbReference>
<keyword evidence="3 6" id="KW-0812">Transmembrane</keyword>
<evidence type="ECO:0000256" key="2">
    <source>
        <dbReference type="ARBA" id="ARBA00022475"/>
    </source>
</evidence>
<keyword evidence="2" id="KW-1003">Cell membrane</keyword>
<evidence type="ECO:0000313" key="8">
    <source>
        <dbReference type="EMBL" id="QWG17568.1"/>
    </source>
</evidence>
<dbReference type="GO" id="GO:0022857">
    <property type="term" value="F:transmembrane transporter activity"/>
    <property type="evidence" value="ECO:0007669"/>
    <property type="project" value="InterPro"/>
</dbReference>
<dbReference type="EMBL" id="CP076135">
    <property type="protein sequence ID" value="QWG17568.1"/>
    <property type="molecule type" value="Genomic_DNA"/>
</dbReference>
<dbReference type="GO" id="GO:0005886">
    <property type="term" value="C:plasma membrane"/>
    <property type="evidence" value="ECO:0007669"/>
    <property type="project" value="UniProtKB-SubCell"/>
</dbReference>
<keyword evidence="5 6" id="KW-0472">Membrane</keyword>
<feature type="transmembrane region" description="Helical" evidence="6">
    <location>
        <begin position="12"/>
        <end position="32"/>
    </location>
</feature>
<feature type="transmembrane region" description="Helical" evidence="6">
    <location>
        <begin position="291"/>
        <end position="310"/>
    </location>
</feature>
<feature type="transmembrane region" description="Helical" evidence="6">
    <location>
        <begin position="227"/>
        <end position="245"/>
    </location>
</feature>
<name>A0A975NLV0_9BRAD</name>
<dbReference type="InterPro" id="IPR011701">
    <property type="entry name" value="MFS"/>
</dbReference>
<feature type="transmembrane region" description="Helical" evidence="6">
    <location>
        <begin position="168"/>
        <end position="191"/>
    </location>
</feature>
<keyword evidence="4 6" id="KW-1133">Transmembrane helix</keyword>